<dbReference type="RefSeq" id="WP_089716699.1">
    <property type="nucleotide sequence ID" value="NZ_FMYT01000025.1"/>
</dbReference>
<evidence type="ECO:0000256" key="5">
    <source>
        <dbReference type="RuleBase" id="RU004404"/>
    </source>
</evidence>
<proteinExistence type="inferred from homology"/>
<dbReference type="EMBL" id="FMYT01000025">
    <property type="protein sequence ID" value="SDD07792.1"/>
    <property type="molecule type" value="Genomic_DNA"/>
</dbReference>
<dbReference type="CDD" id="cd07560">
    <property type="entry name" value="Peptidase_S41_CPP"/>
    <property type="match status" value="1"/>
</dbReference>
<evidence type="ECO:0000256" key="3">
    <source>
        <dbReference type="ARBA" id="ARBA00022801"/>
    </source>
</evidence>
<dbReference type="InterPro" id="IPR001478">
    <property type="entry name" value="PDZ"/>
</dbReference>
<feature type="signal peptide" evidence="6">
    <location>
        <begin position="1"/>
        <end position="30"/>
    </location>
</feature>
<keyword evidence="4 5" id="KW-0720">Serine protease</keyword>
<dbReference type="InterPro" id="IPR036034">
    <property type="entry name" value="PDZ_sf"/>
</dbReference>
<dbReference type="Gene3D" id="3.30.750.44">
    <property type="match status" value="1"/>
</dbReference>
<dbReference type="AlphaFoldDB" id="A0A1G6RT41"/>
<dbReference type="InterPro" id="IPR005151">
    <property type="entry name" value="Tail-specific_protease"/>
</dbReference>
<sequence>MDKIRKILKNRKVFLSLTLLILFSFTFAAAAQNGAVQEQISEKQQADDYTKADAFQDVMFLLQNYYVEDVDFETLIEGAIDGMLNKVDRYSYFMSPSEYKEMQQEYEGHYGGIGIVITMRDNKLTIVSPIKNTPGEKAGLRAGDIISAIDGKETTEMSQMKAVDMMRGEEGTEVTLTIDRGDEDLFDVKITRKDIEVPYVETEMKTEEIGYISLAQFIENVGKDVEKAVADLKAQGAKGIILDLRNNPGGLLNESIDVASVFLDKGVVVSVKQKDETERILEVNQEINSDTQIPLIVLINKGSASASEIVAGAVKDYGRGKLMGTTTFGKGVVQSVVPLEDGSAVSLTTARYYTPDGNYIHEKGIEPETKIELDLEAAQEDGSDNQLDRAIEEMKNMIFVREFQDKKAAGE</sequence>
<dbReference type="EMBL" id="QICM01000001">
    <property type="protein sequence ID" value="PXV70009.1"/>
    <property type="molecule type" value="Genomic_DNA"/>
</dbReference>
<feature type="chain" id="PRO_5011393244" evidence="6">
    <location>
        <begin position="31"/>
        <end position="411"/>
    </location>
</feature>
<dbReference type="PANTHER" id="PTHR32060:SF30">
    <property type="entry name" value="CARBOXY-TERMINAL PROCESSING PROTEASE CTPA"/>
    <property type="match status" value="1"/>
</dbReference>
<keyword evidence="3 5" id="KW-0378">Hydrolase</keyword>
<dbReference type="CDD" id="cd06782">
    <property type="entry name" value="cpPDZ_CPP-like"/>
    <property type="match status" value="1"/>
</dbReference>
<accession>A0A1G6RT41</accession>
<reference evidence="9 13" key="1">
    <citation type="submission" date="2016-10" db="EMBL/GenBank/DDBJ databases">
        <authorList>
            <person name="Varghese N."/>
            <person name="Submissions S."/>
        </authorList>
    </citation>
    <scope>NUCLEOTIDE SEQUENCE [LARGE SCALE GENOMIC DNA]</scope>
    <source>
        <strain evidence="9 13">WG10</strain>
    </source>
</reference>
<dbReference type="PANTHER" id="PTHR32060">
    <property type="entry name" value="TAIL-SPECIFIC PROTEASE"/>
    <property type="match status" value="1"/>
</dbReference>
<dbReference type="InterPro" id="IPR041489">
    <property type="entry name" value="PDZ_6"/>
</dbReference>
<reference evidence="10 11" key="2">
    <citation type="submission" date="2016-10" db="EMBL/GenBank/DDBJ databases">
        <authorList>
            <person name="de Groot N.N."/>
        </authorList>
    </citation>
    <scope>NUCLEOTIDE SEQUENCE [LARGE SCALE GENOMIC DNA]</scope>
    <source>
        <strain evidence="10 11">WG7</strain>
    </source>
</reference>
<keyword evidence="6" id="KW-0732">Signal</keyword>
<dbReference type="GO" id="GO:0006508">
    <property type="term" value="P:proteolysis"/>
    <property type="evidence" value="ECO:0007669"/>
    <property type="project" value="UniProtKB-KW"/>
</dbReference>
<name>A0A1G6RT41_9FIRM</name>
<evidence type="ECO:0000256" key="2">
    <source>
        <dbReference type="ARBA" id="ARBA00022670"/>
    </source>
</evidence>
<feature type="domain" description="PDZ" evidence="7">
    <location>
        <begin position="99"/>
        <end position="167"/>
    </location>
</feature>
<dbReference type="PROSITE" id="PS50106">
    <property type="entry name" value="PDZ"/>
    <property type="match status" value="1"/>
</dbReference>
<dbReference type="InterPro" id="IPR055210">
    <property type="entry name" value="CtpA/B_N"/>
</dbReference>
<evidence type="ECO:0000313" key="13">
    <source>
        <dbReference type="Proteomes" id="UP000324896"/>
    </source>
</evidence>
<protein>
    <submittedName>
        <fullName evidence="9">Carboxyl-terminal processing protease</fullName>
    </submittedName>
</protein>
<keyword evidence="2 5" id="KW-0645">Protease</keyword>
<dbReference type="SUPFAM" id="SSF50156">
    <property type="entry name" value="PDZ domain-like"/>
    <property type="match status" value="1"/>
</dbReference>
<dbReference type="SMART" id="SM00228">
    <property type="entry name" value="PDZ"/>
    <property type="match status" value="1"/>
</dbReference>
<dbReference type="InterPro" id="IPR029045">
    <property type="entry name" value="ClpP/crotonase-like_dom_sf"/>
</dbReference>
<dbReference type="GO" id="GO:0030288">
    <property type="term" value="C:outer membrane-bounded periplasmic space"/>
    <property type="evidence" value="ECO:0007669"/>
    <property type="project" value="TreeGrafter"/>
</dbReference>
<gene>
    <name evidence="8" type="ORF">C8C78_1011</name>
    <name evidence="9" type="ORF">SAMN04488597_12513</name>
    <name evidence="10" type="ORF">SAMN04515654_10611</name>
</gene>
<evidence type="ECO:0000313" key="11">
    <source>
        <dbReference type="Proteomes" id="UP000198945"/>
    </source>
</evidence>
<dbReference type="Pfam" id="PF17820">
    <property type="entry name" value="PDZ_6"/>
    <property type="match status" value="1"/>
</dbReference>
<evidence type="ECO:0000313" key="12">
    <source>
        <dbReference type="Proteomes" id="UP000247389"/>
    </source>
</evidence>
<dbReference type="Pfam" id="PF22694">
    <property type="entry name" value="CtpB_N-like"/>
    <property type="match status" value="1"/>
</dbReference>
<reference evidence="8 12" key="3">
    <citation type="submission" date="2018-04" db="EMBL/GenBank/DDBJ databases">
        <title>Subsurface microbial communities from deep shales in Ohio and West Virginia, USA.</title>
        <authorList>
            <person name="Wrighton K."/>
        </authorList>
    </citation>
    <scope>NUCLEOTIDE SEQUENCE [LARGE SCALE GENOMIC DNA]</scope>
    <source>
        <strain evidence="8 12">MSL28</strain>
    </source>
</reference>
<dbReference type="SUPFAM" id="SSF52096">
    <property type="entry name" value="ClpP/crotonase"/>
    <property type="match status" value="1"/>
</dbReference>
<evidence type="ECO:0000256" key="1">
    <source>
        <dbReference type="ARBA" id="ARBA00009179"/>
    </source>
</evidence>
<evidence type="ECO:0000256" key="6">
    <source>
        <dbReference type="SAM" id="SignalP"/>
    </source>
</evidence>
<dbReference type="GO" id="GO:0004175">
    <property type="term" value="F:endopeptidase activity"/>
    <property type="evidence" value="ECO:0007669"/>
    <property type="project" value="TreeGrafter"/>
</dbReference>
<dbReference type="Proteomes" id="UP000198945">
    <property type="component" value="Unassembled WGS sequence"/>
</dbReference>
<dbReference type="Proteomes" id="UP000324896">
    <property type="component" value="Unassembled WGS sequence"/>
</dbReference>
<evidence type="ECO:0000313" key="10">
    <source>
        <dbReference type="EMBL" id="SDI42153.1"/>
    </source>
</evidence>
<dbReference type="Gene3D" id="3.90.226.10">
    <property type="entry name" value="2-enoyl-CoA Hydratase, Chain A, domain 1"/>
    <property type="match status" value="1"/>
</dbReference>
<evidence type="ECO:0000313" key="8">
    <source>
        <dbReference type="EMBL" id="PXV70009.1"/>
    </source>
</evidence>
<dbReference type="GO" id="GO:0008236">
    <property type="term" value="F:serine-type peptidase activity"/>
    <property type="evidence" value="ECO:0007669"/>
    <property type="project" value="UniProtKB-KW"/>
</dbReference>
<dbReference type="InterPro" id="IPR004447">
    <property type="entry name" value="Peptidase_S41A"/>
</dbReference>
<dbReference type="SMART" id="SM00245">
    <property type="entry name" value="TSPc"/>
    <property type="match status" value="1"/>
</dbReference>
<comment type="similarity">
    <text evidence="1 5">Belongs to the peptidase S41A family.</text>
</comment>
<evidence type="ECO:0000256" key="4">
    <source>
        <dbReference type="ARBA" id="ARBA00022825"/>
    </source>
</evidence>
<dbReference type="NCBIfam" id="TIGR00225">
    <property type="entry name" value="prc"/>
    <property type="match status" value="1"/>
</dbReference>
<dbReference type="GO" id="GO:0007165">
    <property type="term" value="P:signal transduction"/>
    <property type="evidence" value="ECO:0007669"/>
    <property type="project" value="TreeGrafter"/>
</dbReference>
<evidence type="ECO:0000259" key="7">
    <source>
        <dbReference type="PROSITE" id="PS50106"/>
    </source>
</evidence>
<dbReference type="Proteomes" id="UP000247389">
    <property type="component" value="Unassembled WGS sequence"/>
</dbReference>
<dbReference type="Pfam" id="PF03572">
    <property type="entry name" value="Peptidase_S41"/>
    <property type="match status" value="1"/>
</dbReference>
<dbReference type="FunFam" id="2.30.42.10:FF:000063">
    <property type="entry name" value="Peptidase, S41 family"/>
    <property type="match status" value="1"/>
</dbReference>
<dbReference type="EMBL" id="FNEH01000006">
    <property type="protein sequence ID" value="SDI42153.1"/>
    <property type="molecule type" value="Genomic_DNA"/>
</dbReference>
<evidence type="ECO:0000313" key="9">
    <source>
        <dbReference type="EMBL" id="SDD07792.1"/>
    </source>
</evidence>
<dbReference type="Gene3D" id="2.30.42.10">
    <property type="match status" value="1"/>
</dbReference>
<organism evidence="9 13">
    <name type="scientific">Halanaerobium congolense</name>
    <dbReference type="NCBI Taxonomy" id="54121"/>
    <lineage>
        <taxon>Bacteria</taxon>
        <taxon>Bacillati</taxon>
        <taxon>Bacillota</taxon>
        <taxon>Clostridia</taxon>
        <taxon>Halanaerobiales</taxon>
        <taxon>Halanaerobiaceae</taxon>
        <taxon>Halanaerobium</taxon>
    </lineage>
</organism>